<evidence type="ECO:0000259" key="6">
    <source>
        <dbReference type="PROSITE" id="PS51372"/>
    </source>
</evidence>
<dbReference type="InterPro" id="IPR050661">
    <property type="entry name" value="BglG_antiterminators"/>
</dbReference>
<protein>
    <submittedName>
        <fullName evidence="7">BglG family transcription antiterminator</fullName>
    </submittedName>
</protein>
<dbReference type="Pfam" id="PF00874">
    <property type="entry name" value="PRD"/>
    <property type="match status" value="1"/>
</dbReference>
<dbReference type="Gene3D" id="3.40.930.10">
    <property type="entry name" value="Mannitol-specific EII, Chain A"/>
    <property type="match status" value="1"/>
</dbReference>
<accession>A0ABQ0ASN7</accession>
<evidence type="ECO:0000256" key="1">
    <source>
        <dbReference type="ARBA" id="ARBA00022737"/>
    </source>
</evidence>
<name>A0ABQ0ASN7_9FIRM</name>
<evidence type="ECO:0000259" key="5">
    <source>
        <dbReference type="PROSITE" id="PS51094"/>
    </source>
</evidence>
<keyword evidence="8" id="KW-1185">Reference proteome</keyword>
<dbReference type="Gene3D" id="1.10.1790.10">
    <property type="entry name" value="PRD domain"/>
    <property type="match status" value="1"/>
</dbReference>
<dbReference type="InterPro" id="IPR036634">
    <property type="entry name" value="PRD_sf"/>
</dbReference>
<dbReference type="PANTHER" id="PTHR30185:SF18">
    <property type="entry name" value="TRANSCRIPTIONAL REGULATOR MTLR"/>
    <property type="match status" value="1"/>
</dbReference>
<dbReference type="SUPFAM" id="SSF63520">
    <property type="entry name" value="PTS-regulatory domain, PRD"/>
    <property type="match status" value="1"/>
</dbReference>
<evidence type="ECO:0000256" key="2">
    <source>
        <dbReference type="ARBA" id="ARBA00023015"/>
    </source>
</evidence>
<dbReference type="PROSITE" id="PS51372">
    <property type="entry name" value="PRD_2"/>
    <property type="match status" value="1"/>
</dbReference>
<keyword evidence="2" id="KW-0805">Transcription regulation</keyword>
<organism evidence="7 8">
    <name type="scientific">Enterocloster alcoholdehydrogenati</name>
    <dbReference type="NCBI Taxonomy" id="2547410"/>
    <lineage>
        <taxon>Bacteria</taxon>
        <taxon>Bacillati</taxon>
        <taxon>Bacillota</taxon>
        <taxon>Clostridia</taxon>
        <taxon>Lachnospirales</taxon>
        <taxon>Lachnospiraceae</taxon>
        <taxon>Enterocloster</taxon>
    </lineage>
</organism>
<dbReference type="InterPro" id="IPR011608">
    <property type="entry name" value="PRD"/>
</dbReference>
<dbReference type="CDD" id="cd00211">
    <property type="entry name" value="PTS_IIA_fru"/>
    <property type="match status" value="1"/>
</dbReference>
<dbReference type="Proteomes" id="UP001600894">
    <property type="component" value="Unassembled WGS sequence"/>
</dbReference>
<evidence type="ECO:0000313" key="8">
    <source>
        <dbReference type="Proteomes" id="UP001600894"/>
    </source>
</evidence>
<feature type="domain" description="PRD" evidence="6">
    <location>
        <begin position="302"/>
        <end position="409"/>
    </location>
</feature>
<dbReference type="InterPro" id="IPR016152">
    <property type="entry name" value="PTrfase/Anion_transptr"/>
</dbReference>
<keyword evidence="3" id="KW-0010">Activator</keyword>
<dbReference type="Pfam" id="PF05043">
    <property type="entry name" value="Mga"/>
    <property type="match status" value="1"/>
</dbReference>
<feature type="domain" description="PTS EIIA type-2" evidence="5">
    <location>
        <begin position="513"/>
        <end position="654"/>
    </location>
</feature>
<comment type="caution">
    <text evidence="7">The sequence shown here is derived from an EMBL/GenBank/DDBJ whole genome shotgun (WGS) entry which is preliminary data.</text>
</comment>
<dbReference type="EMBL" id="BAABXL010000001">
    <property type="protein sequence ID" value="GAA6267051.1"/>
    <property type="molecule type" value="Genomic_DNA"/>
</dbReference>
<dbReference type="InterPro" id="IPR002178">
    <property type="entry name" value="PTS_EIIA_type-2_dom"/>
</dbReference>
<evidence type="ECO:0000256" key="3">
    <source>
        <dbReference type="ARBA" id="ARBA00023159"/>
    </source>
</evidence>
<dbReference type="Pfam" id="PF00359">
    <property type="entry name" value="PTS_EIIA_2"/>
    <property type="match status" value="1"/>
</dbReference>
<reference evidence="7 8" key="1">
    <citation type="submission" date="2024-04" db="EMBL/GenBank/DDBJ databases">
        <title>Defined microbial consortia suppress multidrug-resistant proinflammatory Enterobacteriaceae via ecological control.</title>
        <authorList>
            <person name="Furuichi M."/>
            <person name="Kawaguchi T."/>
            <person name="Pust M."/>
            <person name="Yasuma K."/>
            <person name="Plichta D."/>
            <person name="Hasegawa N."/>
            <person name="Ohya T."/>
            <person name="Bhattarai S."/>
            <person name="Sasajima S."/>
            <person name="Aoto Y."/>
            <person name="Tuganbaev T."/>
            <person name="Yaginuma M."/>
            <person name="Ueda M."/>
            <person name="Okahashi N."/>
            <person name="Amafuji K."/>
            <person name="Kiridooshi Y."/>
            <person name="Sugita K."/>
            <person name="Strazar M."/>
            <person name="Skelly A."/>
            <person name="Suda W."/>
            <person name="Hattori M."/>
            <person name="Nakamoto N."/>
            <person name="Caballero S."/>
            <person name="Norman J."/>
            <person name="Olle B."/>
            <person name="Tanoue T."/>
            <person name="Arita M."/>
            <person name="Bucci V."/>
            <person name="Atarashi K."/>
            <person name="Xavier R."/>
            <person name="Honda K."/>
        </authorList>
    </citation>
    <scope>NUCLEOTIDE SEQUENCE [LARGE SCALE GENOMIC DNA]</scope>
    <source>
        <strain evidence="8">f13</strain>
    </source>
</reference>
<evidence type="ECO:0000313" key="7">
    <source>
        <dbReference type="EMBL" id="GAA6267051.1"/>
    </source>
</evidence>
<proteinExistence type="predicted"/>
<dbReference type="PANTHER" id="PTHR30185">
    <property type="entry name" value="CRYPTIC BETA-GLUCOSIDE BGL OPERON ANTITERMINATOR"/>
    <property type="match status" value="1"/>
</dbReference>
<dbReference type="InterPro" id="IPR007737">
    <property type="entry name" value="Mga_HTH"/>
</dbReference>
<dbReference type="SUPFAM" id="SSF55804">
    <property type="entry name" value="Phoshotransferase/anion transport protein"/>
    <property type="match status" value="1"/>
</dbReference>
<dbReference type="PROSITE" id="PS00372">
    <property type="entry name" value="PTS_EIIA_TYPE_2_HIS"/>
    <property type="match status" value="1"/>
</dbReference>
<dbReference type="PROSITE" id="PS51094">
    <property type="entry name" value="PTS_EIIA_TYPE_2"/>
    <property type="match status" value="1"/>
</dbReference>
<keyword evidence="1" id="KW-0677">Repeat</keyword>
<keyword evidence="4" id="KW-0804">Transcription</keyword>
<gene>
    <name evidence="7" type="ORF">F130042H8_01110</name>
</gene>
<evidence type="ECO:0000256" key="4">
    <source>
        <dbReference type="ARBA" id="ARBA00023163"/>
    </source>
</evidence>
<sequence>MKKNKNLLYNNQILNCLLNEKTYTTLEIASKVGLSEKTIRVRLNEINEWMEQNEFGKIQKRQGSGIWLECSEGEKKRLEKYLDGGGKMIDGSQLNSSNKQLIGKLLKLKPGEITTLQYMADSLYLSAPTVGRLLREVSYWFEERGLRIVSMRSKGICLMGNEYSFRMAIRDYMMDMMPEAWEALLGTFAPRIDYARIRRIIVEAENAWRIELADDSFKMVWLMTCLSLARNAAADMEVSSARMEDIQNYNEYSFAESIYQRIGKVYHIYISEEDVKLLAVLLLMARKIKSFTGIQNKDYTKNYDKDLEAFVKRVIDMIATVLDIDLSEDEILRESLLLHMRSAIFRMKYSTAVGNNISKYVKEEYKQTFLATWSTSNLFEEYYDIQVTEDELAGIALYIQAAIIRQKKSLPLAALLISDRGLASSQLAIEMVKYNIPEIMDIQAAGYHDFCLSQYQNIDIIINMSNFEIRDGKVVNVGLRLNDQGIELVRQKVSHIFRCREKSKFHFSSLCHQLFEADLFFIHPKITNKDELITMMVKKMEEKGDVTPNYLSSVFERERATTTSIGRGIAIPHGNMAEINEPRIVVAILEKPIRWYDDMVDVVFLLAVKMTSNFEARRTKQFYKDFLQLTDDDENLEAIKSKKSALELYQYFIK</sequence>